<feature type="transmembrane region" description="Helical" evidence="1">
    <location>
        <begin position="244"/>
        <end position="265"/>
    </location>
</feature>
<evidence type="ECO:0000256" key="1">
    <source>
        <dbReference type="SAM" id="Phobius"/>
    </source>
</evidence>
<accession>A0A8H4VK17</accession>
<dbReference type="EMBL" id="JAACJL010000045">
    <property type="protein sequence ID" value="KAF4613736.1"/>
    <property type="molecule type" value="Genomic_DNA"/>
</dbReference>
<keyword evidence="1" id="KW-0812">Transmembrane</keyword>
<evidence type="ECO:0000313" key="3">
    <source>
        <dbReference type="Proteomes" id="UP000521872"/>
    </source>
</evidence>
<gene>
    <name evidence="2" type="ORF">D9613_008105</name>
</gene>
<organism evidence="2 3">
    <name type="scientific">Agrocybe pediades</name>
    <dbReference type="NCBI Taxonomy" id="84607"/>
    <lineage>
        <taxon>Eukaryota</taxon>
        <taxon>Fungi</taxon>
        <taxon>Dikarya</taxon>
        <taxon>Basidiomycota</taxon>
        <taxon>Agaricomycotina</taxon>
        <taxon>Agaricomycetes</taxon>
        <taxon>Agaricomycetidae</taxon>
        <taxon>Agaricales</taxon>
        <taxon>Agaricineae</taxon>
        <taxon>Strophariaceae</taxon>
        <taxon>Agrocybe</taxon>
    </lineage>
</organism>
<dbReference type="Proteomes" id="UP000521872">
    <property type="component" value="Unassembled WGS sequence"/>
</dbReference>
<feature type="transmembrane region" description="Helical" evidence="1">
    <location>
        <begin position="160"/>
        <end position="188"/>
    </location>
</feature>
<protein>
    <submittedName>
        <fullName evidence="2">Uncharacterized protein</fullName>
    </submittedName>
</protein>
<keyword evidence="3" id="KW-1185">Reference proteome</keyword>
<reference evidence="2 3" key="1">
    <citation type="submission" date="2019-12" db="EMBL/GenBank/DDBJ databases">
        <authorList>
            <person name="Floudas D."/>
            <person name="Bentzer J."/>
            <person name="Ahren D."/>
            <person name="Johansson T."/>
            <person name="Persson P."/>
            <person name="Tunlid A."/>
        </authorList>
    </citation>
    <scope>NUCLEOTIDE SEQUENCE [LARGE SCALE GENOMIC DNA]</scope>
    <source>
        <strain evidence="2 3">CBS 102.39</strain>
    </source>
</reference>
<dbReference type="AlphaFoldDB" id="A0A8H4VK17"/>
<sequence>MTMASHKLSSVLLGTLVSLFLFGINSAQVYRYIRSYGRDPWQLRYFVGFLALRKAEIHQFRRILQTAHTCMMMAMDYRAFVTYYGDREAALSQINFMLPVGGVISAMITSLVQFYFAFRLYKLSANAFLPITSCTFSSTKTICYLGGAVSRASLHRRTNVWKWAVVVAGVLSVCSDLVVGIGLISSLWKRNATKETFLMRSTYIDKVFIISIRGSDIPHTLPRSDYLVTTITLIVFNVSPSPGWIAMSLIACRLFSISFLSSLLLGKCPAQDGTTPEMALFEGQSVLGPIPLTNEGDRSIPTA</sequence>
<dbReference type="PANTHER" id="PTHR40465">
    <property type="entry name" value="CHROMOSOME 1, WHOLE GENOME SHOTGUN SEQUENCE"/>
    <property type="match status" value="1"/>
</dbReference>
<comment type="caution">
    <text evidence="2">The sequence shown here is derived from an EMBL/GenBank/DDBJ whole genome shotgun (WGS) entry which is preliminary data.</text>
</comment>
<keyword evidence="1" id="KW-1133">Transmembrane helix</keyword>
<name>A0A8H4VK17_9AGAR</name>
<feature type="transmembrane region" description="Helical" evidence="1">
    <location>
        <begin position="96"/>
        <end position="118"/>
    </location>
</feature>
<keyword evidence="1" id="KW-0472">Membrane</keyword>
<proteinExistence type="predicted"/>
<dbReference type="PANTHER" id="PTHR40465:SF1">
    <property type="entry name" value="DUF6534 DOMAIN-CONTAINING PROTEIN"/>
    <property type="match status" value="1"/>
</dbReference>
<evidence type="ECO:0000313" key="2">
    <source>
        <dbReference type="EMBL" id="KAF4613736.1"/>
    </source>
</evidence>